<comment type="caution">
    <text evidence="3">The sequence shown here is derived from an EMBL/GenBank/DDBJ whole genome shotgun (WGS) entry which is preliminary data.</text>
</comment>
<evidence type="ECO:0000313" key="4">
    <source>
        <dbReference type="Proteomes" id="UP001446871"/>
    </source>
</evidence>
<dbReference type="InterPro" id="IPR010730">
    <property type="entry name" value="HET"/>
</dbReference>
<keyword evidence="4" id="KW-1185">Reference proteome</keyword>
<proteinExistence type="predicted"/>
<dbReference type="EMBL" id="JAQQWM010000005">
    <property type="protein sequence ID" value="KAK8063739.1"/>
    <property type="molecule type" value="Genomic_DNA"/>
</dbReference>
<feature type="domain" description="Heterokaryon incompatibility" evidence="2">
    <location>
        <begin position="231"/>
        <end position="371"/>
    </location>
</feature>
<dbReference type="Proteomes" id="UP001446871">
    <property type="component" value="Unassembled WGS sequence"/>
</dbReference>
<feature type="region of interest" description="Disordered" evidence="1">
    <location>
        <begin position="1"/>
        <end position="32"/>
    </location>
</feature>
<dbReference type="PANTHER" id="PTHR33112:SF1">
    <property type="entry name" value="HETEROKARYON INCOMPATIBILITY DOMAIN-CONTAINING PROTEIN"/>
    <property type="match status" value="1"/>
</dbReference>
<dbReference type="PANTHER" id="PTHR33112">
    <property type="entry name" value="DOMAIN PROTEIN, PUTATIVE-RELATED"/>
    <property type="match status" value="1"/>
</dbReference>
<organism evidence="3 4">
    <name type="scientific">Apiospora saccharicola</name>
    <dbReference type="NCBI Taxonomy" id="335842"/>
    <lineage>
        <taxon>Eukaryota</taxon>
        <taxon>Fungi</taxon>
        <taxon>Dikarya</taxon>
        <taxon>Ascomycota</taxon>
        <taxon>Pezizomycotina</taxon>
        <taxon>Sordariomycetes</taxon>
        <taxon>Xylariomycetidae</taxon>
        <taxon>Amphisphaeriales</taxon>
        <taxon>Apiosporaceae</taxon>
        <taxon>Apiospora</taxon>
    </lineage>
</organism>
<evidence type="ECO:0000256" key="1">
    <source>
        <dbReference type="SAM" id="MobiDB-lite"/>
    </source>
</evidence>
<accession>A0ABR1V0Y6</accession>
<protein>
    <recommendedName>
        <fullName evidence="2">Heterokaryon incompatibility domain-containing protein</fullName>
    </recommendedName>
</protein>
<evidence type="ECO:0000259" key="2">
    <source>
        <dbReference type="Pfam" id="PF06985"/>
    </source>
</evidence>
<evidence type="ECO:0000313" key="3">
    <source>
        <dbReference type="EMBL" id="KAK8063739.1"/>
    </source>
</evidence>
<reference evidence="3 4" key="1">
    <citation type="submission" date="2023-01" db="EMBL/GenBank/DDBJ databases">
        <title>Analysis of 21 Apiospora genomes using comparative genomics revels a genus with tremendous synthesis potential of carbohydrate active enzymes and secondary metabolites.</title>
        <authorList>
            <person name="Sorensen T."/>
        </authorList>
    </citation>
    <scope>NUCLEOTIDE SEQUENCE [LARGE SCALE GENOMIC DNA]</scope>
    <source>
        <strain evidence="3 4">CBS 83171</strain>
    </source>
</reference>
<sequence>MENLEPDSSKDHPKRIRQSARDTLLPGQTHNELSSGGILCDECIKLDLPGIVQEIDQQRSHMGKREYRFRHAVATVCPLCQILIASRCIPKERPYGEEKEDQEERYEVTTRNPRYLMGLDQSWKNGIEVKARCLTLIRMDCPKNYMYWFTDDNEFQTNGGPILLKNSTSPTALSPRMIPRKFEPDTAKSWLSYCINHHKLLCGSKPEPLHNLQVIDCTSLSIKNGKPGLAYVALSYVWAKSGGACGPVRNNGGRKQLPEKLSAVVHDSIEVAKALGFRYLWIDKFCIDQNDAALKHDQIQQMGSIYQNSALTIICAAGMDETYGLPGVGRRARAQQPVVKYQDLTVFWHAKDPQTSIASSHWSTRGWTFQEALLSRRRLVFTDDQMYFECRTMNCFESVHCPLDDLHVKNKTKTYEEIRSGMFGRSREHQFGKLNHAKACFNDSLCRYFSNVEDCSSRTLGYDEDSLNAFNGVLGQFSKEKLSFGHIWGVAYPEYHAVDTTFPRGHGPAGKA</sequence>
<dbReference type="Pfam" id="PF06985">
    <property type="entry name" value="HET"/>
    <property type="match status" value="1"/>
</dbReference>
<name>A0ABR1V0Y6_9PEZI</name>
<gene>
    <name evidence="3" type="ORF">PG996_008391</name>
</gene>